<dbReference type="GO" id="GO:0009244">
    <property type="term" value="P:lipopolysaccharide core region biosynthetic process"/>
    <property type="evidence" value="ECO:0007669"/>
    <property type="project" value="TreeGrafter"/>
</dbReference>
<dbReference type="PANTHER" id="PTHR30160">
    <property type="entry name" value="TETRAACYLDISACCHARIDE 4'-KINASE-RELATED"/>
    <property type="match status" value="1"/>
</dbReference>
<dbReference type="STRING" id="57664.SAMN05661003_10727"/>
<dbReference type="Gene3D" id="3.40.50.2000">
    <property type="entry name" value="Glycogen Phosphorylase B"/>
    <property type="match status" value="2"/>
</dbReference>
<evidence type="ECO:0000256" key="3">
    <source>
        <dbReference type="ARBA" id="ARBA00043995"/>
    </source>
</evidence>
<dbReference type="Proteomes" id="UP000243205">
    <property type="component" value="Unassembled WGS sequence"/>
</dbReference>
<evidence type="ECO:0000313" key="6">
    <source>
        <dbReference type="EMBL" id="SDE29926.1"/>
    </source>
</evidence>
<comment type="catalytic activity">
    <reaction evidence="5">
        <text>an L-alpha-D-Hep-(1-&gt;5)-[alpha-Kdo-(2-&gt;4)]-alpha-Kdo-(2-&gt;6)-lipid A + ADP-L-glycero-beta-D-manno-heptose = an L-alpha-D-Hep-(1-&gt;3)-L-alpha-D-Hep-(1-&gt;5)-[alpha-Kdo-(2-&gt;4)]-alpha-Kdo-(2-&gt;6)-lipid A + ADP + H(+)</text>
        <dbReference type="Rhea" id="RHEA:74071"/>
        <dbReference type="ChEBI" id="CHEBI:15378"/>
        <dbReference type="ChEBI" id="CHEBI:61506"/>
        <dbReference type="ChEBI" id="CHEBI:193068"/>
        <dbReference type="ChEBI" id="CHEBI:193069"/>
        <dbReference type="ChEBI" id="CHEBI:456216"/>
        <dbReference type="EC" id="2.4.99.24"/>
    </reaction>
</comment>
<name>A0A1G7BU90_9BACT</name>
<keyword evidence="1" id="KW-0328">Glycosyltransferase</keyword>
<dbReference type="SUPFAM" id="SSF53756">
    <property type="entry name" value="UDP-Glycosyltransferase/glycogen phosphorylase"/>
    <property type="match status" value="1"/>
</dbReference>
<protein>
    <recommendedName>
        <fullName evidence="4">lipopolysaccharide heptosyltransferase II</fullName>
        <ecNumber evidence="4">2.4.99.24</ecNumber>
    </recommendedName>
</protein>
<evidence type="ECO:0000256" key="5">
    <source>
        <dbReference type="ARBA" id="ARBA00047503"/>
    </source>
</evidence>
<keyword evidence="7" id="KW-1185">Reference proteome</keyword>
<comment type="similarity">
    <text evidence="3">Belongs to the glycosyltransferase 9 family.</text>
</comment>
<dbReference type="NCBIfam" id="TIGR02195">
    <property type="entry name" value="heptsyl_trn_II"/>
    <property type="match status" value="1"/>
</dbReference>
<proteinExistence type="inferred from homology"/>
<dbReference type="InterPro" id="IPR011910">
    <property type="entry name" value="RfaF"/>
</dbReference>
<dbReference type="InterPro" id="IPR002201">
    <property type="entry name" value="Glyco_trans_9"/>
</dbReference>
<dbReference type="FunFam" id="3.40.50.2000:FF:000023">
    <property type="entry name" value="ADP-heptose--LPS heptosyltransferase II"/>
    <property type="match status" value="1"/>
</dbReference>
<sequence>MKPAFAALQPRHLLVRQTNWIGDAVMTTPALAALRAHFPHSRIVVLANPLVAELFVHHPHVDAVLRYEKQGCHGGVAGLWRLGRELRPQGFEAALLLQNAFEAALIARLAGIPWRAGYRTDGRGLLLSHGVARTAADKRRHHTDYYLELLRRLGLNAPAAPLLLACTSAEQDAARTLLAGQRPVAINPGAAYGSAKRWLPERFAAVADALADRYGVPIVLTGGPNEQAIGADIAAAMRFPVQNLIGRTSVRQLMALLQQCRLLVTNDSGPMHVAAAFGVPLVAVFGSTDHRTTSPLAANVRIVRQAVDCAPCLRRQCPTDHRCMTAISADMVVAAAGELLDGLSAEGAA</sequence>
<dbReference type="EMBL" id="FNAQ01000007">
    <property type="protein sequence ID" value="SDE29926.1"/>
    <property type="molecule type" value="Genomic_DNA"/>
</dbReference>
<dbReference type="RefSeq" id="WP_245691412.1">
    <property type="nucleotide sequence ID" value="NZ_FNAQ01000007.1"/>
</dbReference>
<dbReference type="CDD" id="cd03789">
    <property type="entry name" value="GT9_LPS_heptosyltransferase"/>
    <property type="match status" value="1"/>
</dbReference>
<dbReference type="GO" id="GO:0005829">
    <property type="term" value="C:cytosol"/>
    <property type="evidence" value="ECO:0007669"/>
    <property type="project" value="TreeGrafter"/>
</dbReference>
<gene>
    <name evidence="6" type="ORF">SAMN05661003_10727</name>
</gene>
<dbReference type="GO" id="GO:0008713">
    <property type="term" value="F:ADP-heptose-lipopolysaccharide heptosyltransferase activity"/>
    <property type="evidence" value="ECO:0007669"/>
    <property type="project" value="UniProtKB-EC"/>
</dbReference>
<dbReference type="EC" id="2.4.99.24" evidence="4"/>
<dbReference type="PANTHER" id="PTHR30160:SF7">
    <property type="entry name" value="ADP-HEPTOSE--LPS HEPTOSYLTRANSFERASE 2"/>
    <property type="match status" value="1"/>
</dbReference>
<accession>A0A1G7BU90</accession>
<evidence type="ECO:0000256" key="1">
    <source>
        <dbReference type="ARBA" id="ARBA00022676"/>
    </source>
</evidence>
<keyword evidence="2 6" id="KW-0808">Transferase</keyword>
<evidence type="ECO:0000313" key="7">
    <source>
        <dbReference type="Proteomes" id="UP000243205"/>
    </source>
</evidence>
<reference evidence="7" key="1">
    <citation type="submission" date="2016-10" db="EMBL/GenBank/DDBJ databases">
        <authorList>
            <person name="Varghese N."/>
            <person name="Submissions S."/>
        </authorList>
    </citation>
    <scope>NUCLEOTIDE SEQUENCE [LARGE SCALE GENOMIC DNA]</scope>
    <source>
        <strain evidence="7">DSM 8987</strain>
    </source>
</reference>
<evidence type="ECO:0000256" key="4">
    <source>
        <dbReference type="ARBA" id="ARBA00044042"/>
    </source>
</evidence>
<organism evidence="6 7">
    <name type="scientific">Desulfuromonas thiophila</name>
    <dbReference type="NCBI Taxonomy" id="57664"/>
    <lineage>
        <taxon>Bacteria</taxon>
        <taxon>Pseudomonadati</taxon>
        <taxon>Thermodesulfobacteriota</taxon>
        <taxon>Desulfuromonadia</taxon>
        <taxon>Desulfuromonadales</taxon>
        <taxon>Desulfuromonadaceae</taxon>
        <taxon>Desulfuromonas</taxon>
    </lineage>
</organism>
<evidence type="ECO:0000256" key="2">
    <source>
        <dbReference type="ARBA" id="ARBA00022679"/>
    </source>
</evidence>
<dbReference type="Pfam" id="PF01075">
    <property type="entry name" value="Glyco_transf_9"/>
    <property type="match status" value="1"/>
</dbReference>
<dbReference type="InterPro" id="IPR051199">
    <property type="entry name" value="LPS_LOS_Heptosyltrfase"/>
</dbReference>
<dbReference type="AlphaFoldDB" id="A0A1G7BU90"/>